<organism evidence="3 4">
    <name type="scientific">Cylicocyclus nassatus</name>
    <name type="common">Nematode worm</name>
    <dbReference type="NCBI Taxonomy" id="53992"/>
    <lineage>
        <taxon>Eukaryota</taxon>
        <taxon>Metazoa</taxon>
        <taxon>Ecdysozoa</taxon>
        <taxon>Nematoda</taxon>
        <taxon>Chromadorea</taxon>
        <taxon>Rhabditida</taxon>
        <taxon>Rhabditina</taxon>
        <taxon>Rhabditomorpha</taxon>
        <taxon>Strongyloidea</taxon>
        <taxon>Strongylidae</taxon>
        <taxon>Cylicocyclus</taxon>
    </lineage>
</organism>
<reference evidence="3" key="1">
    <citation type="submission" date="2023-07" db="EMBL/GenBank/DDBJ databases">
        <authorList>
            <consortium name="CYATHOMIX"/>
        </authorList>
    </citation>
    <scope>NUCLEOTIDE SEQUENCE</scope>
    <source>
        <strain evidence="3">N/A</strain>
    </source>
</reference>
<evidence type="ECO:0000313" key="4">
    <source>
        <dbReference type="Proteomes" id="UP001176961"/>
    </source>
</evidence>
<feature type="signal peptide" evidence="1">
    <location>
        <begin position="1"/>
        <end position="21"/>
    </location>
</feature>
<proteinExistence type="predicted"/>
<evidence type="ECO:0000313" key="3">
    <source>
        <dbReference type="EMBL" id="CAJ0605807.1"/>
    </source>
</evidence>
<keyword evidence="4" id="KW-1185">Reference proteome</keyword>
<protein>
    <submittedName>
        <fullName evidence="3">Uncharacterized protein</fullName>
    </submittedName>
</protein>
<accession>A0AA36H8B3</accession>
<dbReference type="EMBL" id="CATQJL010000316">
    <property type="protein sequence ID" value="CAJ0605807.1"/>
    <property type="molecule type" value="Genomic_DNA"/>
</dbReference>
<gene>
    <name evidence="2" type="ORF">CYNAS_LOCUS17777</name>
    <name evidence="3" type="ORF">CYNAS_LOCUS17790</name>
</gene>
<feature type="chain" id="PRO_5041589011" evidence="1">
    <location>
        <begin position="22"/>
        <end position="73"/>
    </location>
</feature>
<keyword evidence="1" id="KW-0732">Signal</keyword>
<dbReference type="AlphaFoldDB" id="A0AA36H8B3"/>
<evidence type="ECO:0000256" key="1">
    <source>
        <dbReference type="SAM" id="SignalP"/>
    </source>
</evidence>
<dbReference type="Proteomes" id="UP001176961">
    <property type="component" value="Unassembled WGS sequence"/>
</dbReference>
<comment type="caution">
    <text evidence="3">The sequence shown here is derived from an EMBL/GenBank/DDBJ whole genome shotgun (WGS) entry which is preliminary data.</text>
</comment>
<name>A0AA36H8B3_CYLNA</name>
<dbReference type="EMBL" id="CATQJL010000316">
    <property type="protein sequence ID" value="CAJ0605794.1"/>
    <property type="molecule type" value="Genomic_DNA"/>
</dbReference>
<evidence type="ECO:0000313" key="2">
    <source>
        <dbReference type="EMBL" id="CAJ0605794.1"/>
    </source>
</evidence>
<sequence>MRAWMLTICVLMFTAVCFTMAEPVPVDAAEAKSDVSSNVRRKRQFLYGYPSYSTYSYYPSFGRLYYPSLSIWG</sequence>